<dbReference type="CDD" id="cd00091">
    <property type="entry name" value="NUC"/>
    <property type="match status" value="1"/>
</dbReference>
<sequence length="274" mass="30905">MKKKLLLLTLLPALLQGCHAFTEQKSIIKEKQEVTLVHSNLCLLNTCPTGYSPKDQIINHKIIILANNPKSKFADWVAYIIRPDYINGPSRTREWQQDPDLPENATLPPSAYRGVNALFNVDRGHQAPLGSFRGAENYYVTNYLSNITPQQSQLNQGPWNHLENAVRAYAKQYGPVYVITGPYYEKGQKPIKAFPNYSGTLMIPKGYFKVITTIKNNKIYASTFIMPQTTANRTHYCETISSLEEVYKLTQGLTILAKKPVSDLNQLLGCSQHA</sequence>
<keyword evidence="3 8" id="KW-0540">Nuclease</keyword>
<dbReference type="InterPro" id="IPR018524">
    <property type="entry name" value="DNA/RNA_endonuclease_AS"/>
</dbReference>
<dbReference type="GO" id="GO:0016787">
    <property type="term" value="F:hydrolase activity"/>
    <property type="evidence" value="ECO:0007669"/>
    <property type="project" value="UniProtKB-KW"/>
</dbReference>
<evidence type="ECO:0000256" key="6">
    <source>
        <dbReference type="ARBA" id="ARBA00022801"/>
    </source>
</evidence>
<evidence type="ECO:0000259" key="9">
    <source>
        <dbReference type="SMART" id="SM00477"/>
    </source>
</evidence>
<dbReference type="SUPFAM" id="SSF54060">
    <property type="entry name" value="His-Me finger endonucleases"/>
    <property type="match status" value="1"/>
</dbReference>
<dbReference type="PANTHER" id="PTHR13966">
    <property type="entry name" value="ENDONUCLEASE RELATED"/>
    <property type="match status" value="1"/>
</dbReference>
<evidence type="ECO:0000313" key="12">
    <source>
        <dbReference type="Proteomes" id="UP000422232"/>
    </source>
</evidence>
<dbReference type="GO" id="GO:0004519">
    <property type="term" value="F:endonuclease activity"/>
    <property type="evidence" value="ECO:0007669"/>
    <property type="project" value="UniProtKB-UniRule"/>
</dbReference>
<dbReference type="InterPro" id="IPR040255">
    <property type="entry name" value="Non-specific_endonuclease"/>
</dbReference>
<organism evidence="11 12">
    <name type="scientific">Piscirickettsia salmonis</name>
    <dbReference type="NCBI Taxonomy" id="1238"/>
    <lineage>
        <taxon>Bacteria</taxon>
        <taxon>Pseudomonadati</taxon>
        <taxon>Pseudomonadota</taxon>
        <taxon>Gammaproteobacteria</taxon>
        <taxon>Thiotrichales</taxon>
        <taxon>Piscirickettsiaceae</taxon>
        <taxon>Piscirickettsia</taxon>
    </lineage>
</organism>
<evidence type="ECO:0000256" key="5">
    <source>
        <dbReference type="ARBA" id="ARBA00022759"/>
    </source>
</evidence>
<dbReference type="InterPro" id="IPR020821">
    <property type="entry name" value="ENPP1-3/EXOG-like_nuc-like"/>
</dbReference>
<evidence type="ECO:0000256" key="7">
    <source>
        <dbReference type="ARBA" id="ARBA00022842"/>
    </source>
</evidence>
<feature type="domain" description="ENPP1-3/EXOG-like endonuclease/phosphodiesterase" evidence="9">
    <location>
        <begin position="60"/>
        <end position="262"/>
    </location>
</feature>
<evidence type="ECO:0000256" key="8">
    <source>
        <dbReference type="RuleBase" id="RU366055"/>
    </source>
</evidence>
<evidence type="ECO:0000256" key="4">
    <source>
        <dbReference type="ARBA" id="ARBA00022723"/>
    </source>
</evidence>
<dbReference type="GO" id="GO:0003676">
    <property type="term" value="F:nucleic acid binding"/>
    <property type="evidence" value="ECO:0007669"/>
    <property type="project" value="InterPro"/>
</dbReference>
<dbReference type="RefSeq" id="WP_016211733.1">
    <property type="nucleotide sequence ID" value="NZ_CP012413.1"/>
</dbReference>
<dbReference type="GO" id="GO:0046872">
    <property type="term" value="F:metal ion binding"/>
    <property type="evidence" value="ECO:0007669"/>
    <property type="project" value="UniProtKB-KW"/>
</dbReference>
<name>A0A9Q6PX82_PISSA</name>
<evidence type="ECO:0000256" key="2">
    <source>
        <dbReference type="ARBA" id="ARBA00010052"/>
    </source>
</evidence>
<dbReference type="SMART" id="SM00892">
    <property type="entry name" value="Endonuclease_NS"/>
    <property type="match status" value="1"/>
</dbReference>
<dbReference type="PANTHER" id="PTHR13966:SF5">
    <property type="entry name" value="ENDONUCLEASE G, MITOCHONDRIAL"/>
    <property type="match status" value="1"/>
</dbReference>
<keyword evidence="5 8" id="KW-0255">Endonuclease</keyword>
<evidence type="ECO:0000313" key="11">
    <source>
        <dbReference type="EMBL" id="QGO05913.1"/>
    </source>
</evidence>
<accession>A0A9Q6PX82</accession>
<keyword evidence="6 8" id="KW-0378">Hydrolase</keyword>
<dbReference type="EMBL" id="CP038908">
    <property type="protein sequence ID" value="QGO05913.1"/>
    <property type="molecule type" value="Genomic_DNA"/>
</dbReference>
<dbReference type="Pfam" id="PF01223">
    <property type="entry name" value="Endonuclease_NS"/>
    <property type="match status" value="1"/>
</dbReference>
<dbReference type="AlphaFoldDB" id="A0A9Q6PX82"/>
<dbReference type="SMART" id="SM00477">
    <property type="entry name" value="NUC"/>
    <property type="match status" value="1"/>
</dbReference>
<dbReference type="EC" id="3.1.30.-" evidence="8"/>
<dbReference type="Proteomes" id="UP000422232">
    <property type="component" value="Chromosome"/>
</dbReference>
<evidence type="ECO:0000259" key="10">
    <source>
        <dbReference type="SMART" id="SM00892"/>
    </source>
</evidence>
<dbReference type="PROSITE" id="PS01070">
    <property type="entry name" value="NUCLEASE_NON_SPEC"/>
    <property type="match status" value="1"/>
</dbReference>
<keyword evidence="12" id="KW-1185">Reference proteome</keyword>
<reference evidence="11 12" key="1">
    <citation type="submission" date="2019-04" db="EMBL/GenBank/DDBJ databases">
        <title>Complete genome sequencing of Piscirickettsia salmonis strain Psal-009.</title>
        <authorList>
            <person name="Schober I."/>
            <person name="Bunk B."/>
            <person name="Sproer C."/>
            <person name="Carril G.P."/>
            <person name="Riedel T."/>
            <person name="Flores-Herrera P.A."/>
            <person name="Nourdin-Galindo G."/>
            <person name="Marshall S.H."/>
            <person name="Overmann J."/>
        </authorList>
    </citation>
    <scope>NUCLEOTIDE SEQUENCE [LARGE SCALE GENOMIC DNA]</scope>
    <source>
        <strain evidence="11 12">Psal-009</strain>
    </source>
</reference>
<comment type="similarity">
    <text evidence="2 8">Belongs to the DNA/RNA non-specific endonuclease family.</text>
</comment>
<evidence type="ECO:0000256" key="3">
    <source>
        <dbReference type="ARBA" id="ARBA00022722"/>
    </source>
</evidence>
<keyword evidence="4 8" id="KW-0479">Metal-binding</keyword>
<keyword evidence="7" id="KW-0460">Magnesium</keyword>
<dbReference type="InterPro" id="IPR044929">
    <property type="entry name" value="DNA/RNA_non-sp_Endonuclease_sf"/>
</dbReference>
<gene>
    <name evidence="11" type="primary">nucA_4</name>
    <name evidence="11" type="ORF">Psal009_01810</name>
</gene>
<protein>
    <recommendedName>
        <fullName evidence="8">Endonuclease</fullName>
        <ecNumber evidence="8">3.1.30.-</ecNumber>
    </recommendedName>
</protein>
<dbReference type="Gene3D" id="3.40.570.10">
    <property type="entry name" value="Extracellular Endonuclease, subunit A"/>
    <property type="match status" value="1"/>
</dbReference>
<dbReference type="GeneID" id="66740977"/>
<evidence type="ECO:0000256" key="1">
    <source>
        <dbReference type="ARBA" id="ARBA00001946"/>
    </source>
</evidence>
<proteinExistence type="inferred from homology"/>
<comment type="cofactor">
    <cofactor evidence="1 8">
        <name>Mg(2+)</name>
        <dbReference type="ChEBI" id="CHEBI:18420"/>
    </cofactor>
</comment>
<dbReference type="PROSITE" id="PS51257">
    <property type="entry name" value="PROKAR_LIPOPROTEIN"/>
    <property type="match status" value="1"/>
</dbReference>
<dbReference type="InterPro" id="IPR001604">
    <property type="entry name" value="Endo_G_ENPP1-like_dom"/>
</dbReference>
<dbReference type="InterPro" id="IPR044925">
    <property type="entry name" value="His-Me_finger_sf"/>
</dbReference>
<feature type="domain" description="DNA/RNA non-specific endonuclease/pyrophosphatase/phosphodiesterase" evidence="10">
    <location>
        <begin position="59"/>
        <end position="262"/>
    </location>
</feature>